<dbReference type="Pfam" id="PF05738">
    <property type="entry name" value="Cna_B"/>
    <property type="match status" value="2"/>
</dbReference>
<feature type="coiled-coil region" evidence="1">
    <location>
        <begin position="103"/>
        <end position="204"/>
    </location>
</feature>
<reference evidence="3 4" key="1">
    <citation type="submission" date="2018-11" db="EMBL/GenBank/DDBJ databases">
        <title>Genome sequencing and assembly of Anaerosphaera sp. nov., GS7-6-2.</title>
        <authorList>
            <person name="Rettenmaier R."/>
            <person name="Liebl W."/>
            <person name="Zverlov V."/>
        </authorList>
    </citation>
    <scope>NUCLEOTIDE SEQUENCE [LARGE SCALE GENOMIC DNA]</scope>
    <source>
        <strain evidence="3 4">GS7-6-2</strain>
    </source>
</reference>
<dbReference type="Gene3D" id="3.40.50.410">
    <property type="entry name" value="von Willebrand factor, type A domain"/>
    <property type="match status" value="1"/>
</dbReference>
<dbReference type="RefSeq" id="WP_164845588.1">
    <property type="nucleotide sequence ID" value="NZ_RLIH01000018.1"/>
</dbReference>
<dbReference type="PANTHER" id="PTHR10579:SF43">
    <property type="entry name" value="ZINC FINGER (C3HC4-TYPE RING FINGER) FAMILY PROTEIN"/>
    <property type="match status" value="1"/>
</dbReference>
<dbReference type="InterPro" id="IPR002035">
    <property type="entry name" value="VWF_A"/>
</dbReference>
<proteinExistence type="predicted"/>
<dbReference type="EMBL" id="RLIH01000018">
    <property type="protein sequence ID" value="RVU53971.1"/>
    <property type="molecule type" value="Genomic_DNA"/>
</dbReference>
<dbReference type="Proteomes" id="UP000288812">
    <property type="component" value="Unassembled WGS sequence"/>
</dbReference>
<comment type="caution">
    <text evidence="3">The sequence shown here is derived from an EMBL/GenBank/DDBJ whole genome shotgun (WGS) entry which is preliminary data.</text>
</comment>
<dbReference type="InterPro" id="IPR055382">
    <property type="entry name" value="DUF7601"/>
</dbReference>
<evidence type="ECO:0000256" key="1">
    <source>
        <dbReference type="SAM" id="Coils"/>
    </source>
</evidence>
<feature type="domain" description="VWFA" evidence="2">
    <location>
        <begin position="308"/>
        <end position="541"/>
    </location>
</feature>
<dbReference type="InterPro" id="IPR049319">
    <property type="entry name" value="GBS104-like_Ig"/>
</dbReference>
<dbReference type="CDD" id="cd00198">
    <property type="entry name" value="vWFA"/>
    <property type="match status" value="1"/>
</dbReference>
<dbReference type="Pfam" id="PF24547">
    <property type="entry name" value="DUF7601"/>
    <property type="match status" value="1"/>
</dbReference>
<keyword evidence="4" id="KW-1185">Reference proteome</keyword>
<dbReference type="Pfam" id="PF21426">
    <property type="entry name" value="GBS104-like_Ig"/>
    <property type="match status" value="1"/>
</dbReference>
<gene>
    <name evidence="3" type="ORF">EF514_09655</name>
</gene>
<dbReference type="PANTHER" id="PTHR10579">
    <property type="entry name" value="CALCIUM-ACTIVATED CHLORIDE CHANNEL REGULATOR"/>
    <property type="match status" value="1"/>
</dbReference>
<organism evidence="3 4">
    <name type="scientific">Anaerosphaera multitolerans</name>
    <dbReference type="NCBI Taxonomy" id="2487351"/>
    <lineage>
        <taxon>Bacteria</taxon>
        <taxon>Bacillati</taxon>
        <taxon>Bacillota</taxon>
        <taxon>Tissierellia</taxon>
        <taxon>Tissierellales</taxon>
        <taxon>Peptoniphilaceae</taxon>
        <taxon>Anaerosphaera</taxon>
    </lineage>
</organism>
<dbReference type="Pfam" id="PF13519">
    <property type="entry name" value="VWA_2"/>
    <property type="match status" value="1"/>
</dbReference>
<dbReference type="InterPro" id="IPR051266">
    <property type="entry name" value="CLCR"/>
</dbReference>
<dbReference type="InterPro" id="IPR036465">
    <property type="entry name" value="vWFA_dom_sf"/>
</dbReference>
<protein>
    <submittedName>
        <fullName evidence="3">Cna B-type domain-containing protein</fullName>
    </submittedName>
</protein>
<dbReference type="Gene3D" id="2.60.40.1140">
    <property type="entry name" value="Collagen-binding surface protein Cna, B-type domain"/>
    <property type="match status" value="4"/>
</dbReference>
<evidence type="ECO:0000313" key="3">
    <source>
        <dbReference type="EMBL" id="RVU53971.1"/>
    </source>
</evidence>
<keyword evidence="1" id="KW-0175">Coiled coil</keyword>
<accession>A0A437S4M8</accession>
<evidence type="ECO:0000313" key="4">
    <source>
        <dbReference type="Proteomes" id="UP000288812"/>
    </source>
</evidence>
<feature type="non-terminal residue" evidence="3">
    <location>
        <position position="1300"/>
    </location>
</feature>
<dbReference type="CDD" id="cd00222">
    <property type="entry name" value="CollagenBindB"/>
    <property type="match status" value="2"/>
</dbReference>
<name>A0A437S4M8_9FIRM</name>
<dbReference type="PROSITE" id="PS50234">
    <property type="entry name" value="VWFA"/>
    <property type="match status" value="1"/>
</dbReference>
<dbReference type="SUPFAM" id="SSF49478">
    <property type="entry name" value="Cna protein B-type domain"/>
    <property type="match status" value="2"/>
</dbReference>
<sequence>MKNSNRKSLKQKLILFLLIMTLVFEQFATLGIVYAIDEISNQNINQEDIQEDLDVQGDLNEDDFDFEDDFTEELIELREQGKEEIKDGYNSLKEHEKINEDFLNRIEENLTIALNEIEVAETEEEINLIVTRELSEIESLRMELDNLIAEEDEDLENVRNEAKATIIEEYEKLKNLNIENEEIVAELDSKLAVVLEKIDSAQSKEEIDIIVEEEMASLNEFKSELEKQEEPEFLLNLDNLPGPMEIEAPEIRYDIYPETSYRTKRSLDGGLELGEVTMTKDAEPVEGKVNMWDITLRIEGRDDETSSDIVLVVDRSGSMNKDASGGGSRMDAAKSAAIKFADTLLSDESVKTRIAVVSYSSSVTVDQALTDDREAIVNAINALEAQGGTLTQAGVRQGSALLENSDADMQNMVLLSDGEPTYSYNFKNKNQYWIPYGEHFESSTEIPESEFVYSESKGDGDHLRILFDTTEDGTKYFINHGNSTIAEAGFAKSEGNWIYTIALSMSPDGTEVLKGVASSGKDYTAEPEDLEEIFQVIGGDILSAAKNCKVTDPMGMGFVVYGDVSSITPTDGVVKYDEINKTIEWDIGTLKKPIAEGSDIKYAELRYTIEIDDAILNATSEDGKNFATNGETVLDYVDNKGQQQKIIVDVPKVDPILLVIEKKLINSLGFLVPSEGFEADEREFTMPVDNDKGDYKKEYTVKAGGKKVMTNLRIEDTYTVAAEKFSGPIEHKASDYETTYNIYGENTDTFKIKQGDEDTPIIVTNVEKPLGELKITKKFDPVAGTKSAKAGKLEFEFEITGPTKADGTNALDGIKDLTPTADKNKFTFKLEAGRSLILKNLPYGEYQVKETDSKGFLVSYSEKDGKVSLAINDKSKELIVTNSPKADDKTVDVTAKKVWVGGLLNEHKKVDLVLYRNDKATDIKPNSIAPQEDGASEYTYTWKDLQKFDDKGLEYQYSVKEKSTPEYYESTVTGNMKDGFTITNKYTAKADGKLKIRKVIDVGNKATRAGKNPEFKFEVIGPTKADGSNALEGVEGLTEENGRYFFTIKGPECTVLQGLMYATYEVIEVEHEGFEPSYNPEDRKVKVVNGEEPAEIVVTNKLIGDNKIDFVAKKIWTDGLLNDYKPITLVLLRDGEELKDIKYDVEPKEDGKKEYTYTWKDLAERAKDGHIYEYKVKEVEVPKYYTSSIDETGKVITNKYTAEQDGKITIEKKFDTGVEKLRSNQEPPVFEFEITGPVKENGESALANIEGLTEVPQANDVSKFFFKLKAGESLTLEGLYYGDYKVEEIVPAGFTASYSP</sequence>
<dbReference type="SMART" id="SM00327">
    <property type="entry name" value="VWA"/>
    <property type="match status" value="1"/>
</dbReference>
<dbReference type="SUPFAM" id="SSF53300">
    <property type="entry name" value="vWA-like"/>
    <property type="match status" value="1"/>
</dbReference>
<evidence type="ECO:0000259" key="2">
    <source>
        <dbReference type="PROSITE" id="PS50234"/>
    </source>
</evidence>
<dbReference type="InterPro" id="IPR008454">
    <property type="entry name" value="Collagen-bd_Cna-like_B-typ_dom"/>
</dbReference>